<feature type="transmembrane region" description="Helical" evidence="8">
    <location>
        <begin position="100"/>
        <end position="122"/>
    </location>
</feature>
<feature type="transmembrane region" description="Helical" evidence="8">
    <location>
        <begin position="128"/>
        <end position="148"/>
    </location>
</feature>
<dbReference type="OrthoDB" id="9811721at2"/>
<dbReference type="InterPro" id="IPR037294">
    <property type="entry name" value="ABC_BtuC-like"/>
</dbReference>
<dbReference type="InterPro" id="IPR000522">
    <property type="entry name" value="ABC_transptr_permease_BtuC"/>
</dbReference>
<evidence type="ECO:0000256" key="4">
    <source>
        <dbReference type="ARBA" id="ARBA00022475"/>
    </source>
</evidence>
<dbReference type="EMBL" id="VNJI01000033">
    <property type="protein sequence ID" value="TVY07676.1"/>
    <property type="molecule type" value="Genomic_DNA"/>
</dbReference>
<dbReference type="FunFam" id="1.10.3470.10:FF:000001">
    <property type="entry name" value="Vitamin B12 ABC transporter permease BtuC"/>
    <property type="match status" value="1"/>
</dbReference>
<keyword evidence="10" id="KW-1185">Reference proteome</keyword>
<evidence type="ECO:0000313" key="10">
    <source>
        <dbReference type="Proteomes" id="UP000317036"/>
    </source>
</evidence>
<dbReference type="RefSeq" id="WP_144851260.1">
    <property type="nucleotide sequence ID" value="NZ_VNJI01000033.1"/>
</dbReference>
<dbReference type="AlphaFoldDB" id="A0A559K6D9"/>
<comment type="subcellular location">
    <subcellularLocation>
        <location evidence="1">Cell membrane</location>
        <topology evidence="1">Multi-pass membrane protein</topology>
    </subcellularLocation>
</comment>
<keyword evidence="4" id="KW-1003">Cell membrane</keyword>
<feature type="transmembrane region" description="Helical" evidence="8">
    <location>
        <begin position="248"/>
        <end position="275"/>
    </location>
</feature>
<sequence>MRRKLWIWGGAALALLVLSATVALSIGTVSVPLVHVWEILLHRIPGWGERIPVEWNVAAEQIVWRVRLPRMVLGILVGAALGLAGASFQGVLRNPLADPYTLGVSSGASAGAAFLILFGLQLAWFGMWTVPVVAFGTGALTLGAVLLLARTDGKLRMETVILSGVVMQAFLGAFVSLMVALSKQVINEILFWTMGSLALRGWSYSLVLLPYLAVGTLVLLSCGRAMNVFALGEKQAAHLGVNVERTKLVVLVAATLMTAAVVSVSGVIAFVGLLVPHLLRLIVGPDYRLLLPLSLVGGAIYVLCADTIARMALSPTELPLGVVTAFMGAPFFAYLLRRSRRGDRGQAG</sequence>
<name>A0A559K6D9_9BACL</name>
<feature type="transmembrane region" description="Helical" evidence="8">
    <location>
        <begin position="318"/>
        <end position="336"/>
    </location>
</feature>
<dbReference type="SUPFAM" id="SSF81345">
    <property type="entry name" value="ABC transporter involved in vitamin B12 uptake, BtuC"/>
    <property type="match status" value="1"/>
</dbReference>
<evidence type="ECO:0000256" key="8">
    <source>
        <dbReference type="SAM" id="Phobius"/>
    </source>
</evidence>
<dbReference type="Proteomes" id="UP000317036">
    <property type="component" value="Unassembled WGS sequence"/>
</dbReference>
<evidence type="ECO:0000256" key="6">
    <source>
        <dbReference type="ARBA" id="ARBA00022989"/>
    </source>
</evidence>
<dbReference type="GO" id="GO:0005886">
    <property type="term" value="C:plasma membrane"/>
    <property type="evidence" value="ECO:0007669"/>
    <property type="project" value="UniProtKB-SubCell"/>
</dbReference>
<keyword evidence="5 8" id="KW-0812">Transmembrane</keyword>
<dbReference type="CDD" id="cd06550">
    <property type="entry name" value="TM_ABC_iron-siderophores_like"/>
    <property type="match status" value="1"/>
</dbReference>
<accession>A0A559K6D9</accession>
<dbReference type="GO" id="GO:0033214">
    <property type="term" value="P:siderophore-iron import into cell"/>
    <property type="evidence" value="ECO:0007669"/>
    <property type="project" value="TreeGrafter"/>
</dbReference>
<keyword evidence="3" id="KW-0813">Transport</keyword>
<feature type="transmembrane region" description="Helical" evidence="8">
    <location>
        <begin position="202"/>
        <end position="227"/>
    </location>
</feature>
<dbReference type="PANTHER" id="PTHR30472">
    <property type="entry name" value="FERRIC ENTEROBACTIN TRANSPORT SYSTEM PERMEASE PROTEIN"/>
    <property type="match status" value="1"/>
</dbReference>
<comment type="caution">
    <text evidence="9">The sequence shown here is derived from an EMBL/GenBank/DDBJ whole genome shotgun (WGS) entry which is preliminary data.</text>
</comment>
<keyword evidence="7 8" id="KW-0472">Membrane</keyword>
<feature type="transmembrane region" description="Helical" evidence="8">
    <location>
        <begin position="160"/>
        <end position="182"/>
    </location>
</feature>
<evidence type="ECO:0000256" key="5">
    <source>
        <dbReference type="ARBA" id="ARBA00022692"/>
    </source>
</evidence>
<evidence type="ECO:0000256" key="7">
    <source>
        <dbReference type="ARBA" id="ARBA00023136"/>
    </source>
</evidence>
<reference evidence="9 10" key="1">
    <citation type="submission" date="2019-07" db="EMBL/GenBank/DDBJ databases">
        <authorList>
            <person name="Kim J."/>
        </authorList>
    </citation>
    <scope>NUCLEOTIDE SEQUENCE [LARGE SCALE GENOMIC DNA]</scope>
    <source>
        <strain evidence="9 10">JC52</strain>
    </source>
</reference>
<dbReference type="PANTHER" id="PTHR30472:SF25">
    <property type="entry name" value="ABC TRANSPORTER PERMEASE PROTEIN MJ0876-RELATED"/>
    <property type="match status" value="1"/>
</dbReference>
<comment type="similarity">
    <text evidence="2">Belongs to the binding-protein-dependent transport system permease family. FecCD subfamily.</text>
</comment>
<organism evidence="9 10">
    <name type="scientific">Paenibacillus cremeus</name>
    <dbReference type="NCBI Taxonomy" id="2163881"/>
    <lineage>
        <taxon>Bacteria</taxon>
        <taxon>Bacillati</taxon>
        <taxon>Bacillota</taxon>
        <taxon>Bacilli</taxon>
        <taxon>Bacillales</taxon>
        <taxon>Paenibacillaceae</taxon>
        <taxon>Paenibacillus</taxon>
    </lineage>
</organism>
<evidence type="ECO:0000256" key="3">
    <source>
        <dbReference type="ARBA" id="ARBA00022448"/>
    </source>
</evidence>
<evidence type="ECO:0000256" key="2">
    <source>
        <dbReference type="ARBA" id="ARBA00007935"/>
    </source>
</evidence>
<dbReference type="Gene3D" id="1.10.3470.10">
    <property type="entry name" value="ABC transporter involved in vitamin B12 uptake, BtuC"/>
    <property type="match status" value="1"/>
</dbReference>
<dbReference type="GO" id="GO:0022857">
    <property type="term" value="F:transmembrane transporter activity"/>
    <property type="evidence" value="ECO:0007669"/>
    <property type="project" value="InterPro"/>
</dbReference>
<evidence type="ECO:0000256" key="1">
    <source>
        <dbReference type="ARBA" id="ARBA00004651"/>
    </source>
</evidence>
<gene>
    <name evidence="9" type="ORF">FPZ49_22610</name>
</gene>
<protein>
    <submittedName>
        <fullName evidence="9">Iron ABC transporter permease</fullName>
    </submittedName>
</protein>
<feature type="transmembrane region" description="Helical" evidence="8">
    <location>
        <begin position="71"/>
        <end position="88"/>
    </location>
</feature>
<keyword evidence="6 8" id="KW-1133">Transmembrane helix</keyword>
<dbReference type="Pfam" id="PF01032">
    <property type="entry name" value="FecCD"/>
    <property type="match status" value="1"/>
</dbReference>
<proteinExistence type="inferred from homology"/>
<evidence type="ECO:0000313" key="9">
    <source>
        <dbReference type="EMBL" id="TVY07676.1"/>
    </source>
</evidence>